<proteinExistence type="predicted"/>
<dbReference type="PANTHER" id="PTHR21299:SF1">
    <property type="entry name" value="PANTOATE--BETA-ALANINE LIGASE"/>
    <property type="match status" value="1"/>
</dbReference>
<dbReference type="AlphaFoldDB" id="A0AAV6KR05"/>
<dbReference type="GO" id="GO:0005524">
    <property type="term" value="F:ATP binding"/>
    <property type="evidence" value="ECO:0007669"/>
    <property type="project" value="UniProtKB-KW"/>
</dbReference>
<keyword evidence="7" id="KW-1185">Reference proteome</keyword>
<evidence type="ECO:0000313" key="7">
    <source>
        <dbReference type="Proteomes" id="UP000823749"/>
    </source>
</evidence>
<protein>
    <recommendedName>
        <fullName evidence="1">Pantoate--beta-alanine ligase</fullName>
    </recommendedName>
    <alternativeName>
        <fullName evidence="5">Pantoate-activating enzyme</fullName>
    </alternativeName>
    <alternativeName>
        <fullName evidence="4">Pantothenate synthetase</fullName>
    </alternativeName>
</protein>
<evidence type="ECO:0000256" key="3">
    <source>
        <dbReference type="ARBA" id="ARBA00022840"/>
    </source>
</evidence>
<dbReference type="PANTHER" id="PTHR21299">
    <property type="entry name" value="CYTIDYLATE KINASE/PANTOATE-BETA-ALANINE LIGASE"/>
    <property type="match status" value="1"/>
</dbReference>
<evidence type="ECO:0000256" key="4">
    <source>
        <dbReference type="ARBA" id="ARBA00029902"/>
    </source>
</evidence>
<dbReference type="Proteomes" id="UP000823749">
    <property type="component" value="Chromosome 4"/>
</dbReference>
<evidence type="ECO:0000313" key="6">
    <source>
        <dbReference type="EMBL" id="KAG5555073.1"/>
    </source>
</evidence>
<keyword evidence="3" id="KW-0067">ATP-binding</keyword>
<dbReference type="InterPro" id="IPR003721">
    <property type="entry name" value="Pantoate_ligase"/>
</dbReference>
<evidence type="ECO:0000256" key="5">
    <source>
        <dbReference type="ARBA" id="ARBA00032806"/>
    </source>
</evidence>
<name>A0AAV6KR05_9ERIC</name>
<reference evidence="6" key="1">
    <citation type="submission" date="2020-08" db="EMBL/GenBank/DDBJ databases">
        <title>Plant Genome Project.</title>
        <authorList>
            <person name="Zhang R.-G."/>
        </authorList>
    </citation>
    <scope>NUCLEOTIDE SEQUENCE</scope>
    <source>
        <strain evidence="6">WSP0</strain>
        <tissue evidence="6">Leaf</tissue>
    </source>
</reference>
<sequence length="118" mass="12857">MDGSGGVGASGLRKVSEPKCFLALNSVLNFFFSLRCAELMGPTLNCGWGVAKSCCVPSIYGKSCLRWKLKKSRWRATSHSSKTHLTVVSIYVNPGKFSPSEDLSTYPSDFNGVINKLM</sequence>
<dbReference type="GO" id="GO:0015940">
    <property type="term" value="P:pantothenate biosynthetic process"/>
    <property type="evidence" value="ECO:0007669"/>
    <property type="project" value="InterPro"/>
</dbReference>
<evidence type="ECO:0000256" key="2">
    <source>
        <dbReference type="ARBA" id="ARBA00022741"/>
    </source>
</evidence>
<evidence type="ECO:0000256" key="1">
    <source>
        <dbReference type="ARBA" id="ARBA00015647"/>
    </source>
</evidence>
<dbReference type="InterPro" id="IPR014729">
    <property type="entry name" value="Rossmann-like_a/b/a_fold"/>
</dbReference>
<accession>A0AAV6KR05</accession>
<organism evidence="6 7">
    <name type="scientific">Rhododendron griersonianum</name>
    <dbReference type="NCBI Taxonomy" id="479676"/>
    <lineage>
        <taxon>Eukaryota</taxon>
        <taxon>Viridiplantae</taxon>
        <taxon>Streptophyta</taxon>
        <taxon>Embryophyta</taxon>
        <taxon>Tracheophyta</taxon>
        <taxon>Spermatophyta</taxon>
        <taxon>Magnoliopsida</taxon>
        <taxon>eudicotyledons</taxon>
        <taxon>Gunneridae</taxon>
        <taxon>Pentapetalae</taxon>
        <taxon>asterids</taxon>
        <taxon>Ericales</taxon>
        <taxon>Ericaceae</taxon>
        <taxon>Ericoideae</taxon>
        <taxon>Rhodoreae</taxon>
        <taxon>Rhododendron</taxon>
    </lineage>
</organism>
<comment type="caution">
    <text evidence="6">The sequence shown here is derived from an EMBL/GenBank/DDBJ whole genome shotgun (WGS) entry which is preliminary data.</text>
</comment>
<dbReference type="EMBL" id="JACTNZ010000004">
    <property type="protein sequence ID" value="KAG5555073.1"/>
    <property type="molecule type" value="Genomic_DNA"/>
</dbReference>
<dbReference type="Pfam" id="PF02569">
    <property type="entry name" value="Pantoate_ligase"/>
    <property type="match status" value="1"/>
</dbReference>
<dbReference type="Gene3D" id="3.40.50.620">
    <property type="entry name" value="HUPs"/>
    <property type="match status" value="1"/>
</dbReference>
<gene>
    <name evidence="6" type="ORF">RHGRI_012565</name>
</gene>
<dbReference type="SUPFAM" id="SSF52374">
    <property type="entry name" value="Nucleotidylyl transferase"/>
    <property type="match status" value="1"/>
</dbReference>
<keyword evidence="2" id="KW-0547">Nucleotide-binding</keyword>
<dbReference type="GO" id="GO:0004592">
    <property type="term" value="F:pantoate-beta-alanine ligase activity"/>
    <property type="evidence" value="ECO:0007669"/>
    <property type="project" value="InterPro"/>
</dbReference>
<dbReference type="GO" id="GO:0005829">
    <property type="term" value="C:cytosol"/>
    <property type="evidence" value="ECO:0007669"/>
    <property type="project" value="TreeGrafter"/>
</dbReference>